<reference evidence="2" key="1">
    <citation type="submission" date="2018-06" db="EMBL/GenBank/DDBJ databases">
        <authorList>
            <consortium name="Pathogen Informatics"/>
        </authorList>
    </citation>
    <scope>NUCLEOTIDE SEQUENCE [LARGE SCALE GENOMIC DNA]</scope>
    <source>
        <strain evidence="2">NCTC10124</strain>
    </source>
</reference>
<gene>
    <name evidence="1" type="ORF">NCTC10124_00290</name>
</gene>
<proteinExistence type="predicted"/>
<evidence type="ECO:0000313" key="1">
    <source>
        <dbReference type="EMBL" id="SYV92566.1"/>
    </source>
</evidence>
<dbReference type="AlphaFoldDB" id="A0A3B0PM63"/>
<organism evidence="1 2">
    <name type="scientific">Mycoplasmopsis synoviae</name>
    <name type="common">Mycoplasma synoviae</name>
    <dbReference type="NCBI Taxonomy" id="2109"/>
    <lineage>
        <taxon>Bacteria</taxon>
        <taxon>Bacillati</taxon>
        <taxon>Mycoplasmatota</taxon>
        <taxon>Mycoplasmoidales</taxon>
        <taxon>Metamycoplasmataceae</taxon>
        <taxon>Mycoplasmopsis</taxon>
    </lineage>
</organism>
<accession>A0A3B0PM63</accession>
<name>A0A3B0PM63_MYCSY</name>
<evidence type="ECO:0000313" key="2">
    <source>
        <dbReference type="Proteomes" id="UP000259328"/>
    </source>
</evidence>
<dbReference type="Proteomes" id="UP000259328">
    <property type="component" value="Chromosome"/>
</dbReference>
<feature type="non-terminal residue" evidence="1">
    <location>
        <position position="46"/>
    </location>
</feature>
<dbReference type="EMBL" id="LS991953">
    <property type="protein sequence ID" value="SYV92566.1"/>
    <property type="molecule type" value="Genomic_DNA"/>
</dbReference>
<protein>
    <submittedName>
        <fullName evidence="1">Uncharacterized protein</fullName>
    </submittedName>
</protein>
<sequence length="46" mass="5471">MEFKNKVIAYCKERNANFLDFEKYVSLIEEHNKNINLTGFSGESLW</sequence>